<dbReference type="GO" id="GO:0046872">
    <property type="term" value="F:metal ion binding"/>
    <property type="evidence" value="ECO:0007669"/>
    <property type="project" value="UniProtKB-KW"/>
</dbReference>
<dbReference type="GO" id="GO:0005737">
    <property type="term" value="C:cytoplasm"/>
    <property type="evidence" value="ECO:0007669"/>
    <property type="project" value="UniProtKB-SubCell"/>
</dbReference>
<dbReference type="PIRSF" id="PIRSF006809">
    <property type="entry name" value="GTP-binding_hflX_prd"/>
    <property type="match status" value="1"/>
</dbReference>
<evidence type="ECO:0000256" key="2">
    <source>
        <dbReference type="ARBA" id="ARBA00022723"/>
    </source>
</evidence>
<dbReference type="Pfam" id="PF01926">
    <property type="entry name" value="MMR_HSR1"/>
    <property type="match status" value="1"/>
</dbReference>
<evidence type="ECO:0000259" key="10">
    <source>
        <dbReference type="PROSITE" id="PS51705"/>
    </source>
</evidence>
<dbReference type="Gene3D" id="3.40.50.300">
    <property type="entry name" value="P-loop containing nucleotide triphosphate hydrolases"/>
    <property type="match status" value="1"/>
</dbReference>
<dbReference type="Proteomes" id="UP000028123">
    <property type="component" value="Unassembled WGS sequence"/>
</dbReference>
<keyword evidence="5 6" id="KW-0342">GTP-binding</keyword>
<keyword evidence="2 8" id="KW-0479">Metal-binding</keyword>
<dbReference type="PRINTS" id="PR00326">
    <property type="entry name" value="GTP1OBG"/>
</dbReference>
<feature type="coiled-coil region" evidence="9">
    <location>
        <begin position="168"/>
        <end position="202"/>
    </location>
</feature>
<dbReference type="Pfam" id="PF13167">
    <property type="entry name" value="GTP-bdg_N"/>
    <property type="match status" value="1"/>
</dbReference>
<keyword evidence="9" id="KW-0175">Coiled coil</keyword>
<dbReference type="eggNOG" id="COG2262">
    <property type="taxonomic scope" value="Bacteria"/>
</dbReference>
<dbReference type="Gene3D" id="6.10.250.2860">
    <property type="match status" value="1"/>
</dbReference>
<dbReference type="GO" id="GO:0003924">
    <property type="term" value="F:GTPase activity"/>
    <property type="evidence" value="ECO:0007669"/>
    <property type="project" value="UniProtKB-UniRule"/>
</dbReference>
<evidence type="ECO:0000256" key="6">
    <source>
        <dbReference type="HAMAP-Rule" id="MF_00900"/>
    </source>
</evidence>
<dbReference type="SUPFAM" id="SSF52540">
    <property type="entry name" value="P-loop containing nucleoside triphosphate hydrolases"/>
    <property type="match status" value="1"/>
</dbReference>
<feature type="binding site" evidence="7">
    <location>
        <begin position="262"/>
        <end position="265"/>
    </location>
    <ligand>
        <name>GTP</name>
        <dbReference type="ChEBI" id="CHEBI:37565"/>
    </ligand>
</feature>
<dbReference type="EMBL" id="JNVM01000016">
    <property type="protein sequence ID" value="KEQ24344.1"/>
    <property type="molecule type" value="Genomic_DNA"/>
</dbReference>
<name>A0A081P0X1_9BACL</name>
<evidence type="ECO:0000256" key="3">
    <source>
        <dbReference type="ARBA" id="ARBA00022741"/>
    </source>
</evidence>
<dbReference type="FunFam" id="3.40.50.11060:FF:000001">
    <property type="entry name" value="GTPase HflX"/>
    <property type="match status" value="1"/>
</dbReference>
<evidence type="ECO:0000256" key="7">
    <source>
        <dbReference type="PIRSR" id="PIRSR006809-1"/>
    </source>
</evidence>
<dbReference type="CDD" id="cd01878">
    <property type="entry name" value="HflX"/>
    <property type="match status" value="1"/>
</dbReference>
<feature type="binding site" evidence="7">
    <location>
        <begin position="215"/>
        <end position="222"/>
    </location>
    <ligand>
        <name>GTP</name>
        <dbReference type="ChEBI" id="CHEBI:37565"/>
    </ligand>
</feature>
<dbReference type="HAMAP" id="MF_00900">
    <property type="entry name" value="GTPase_HflX"/>
    <property type="match status" value="1"/>
</dbReference>
<organism evidence="11 12">
    <name type="scientific">Paenibacillus tyrfis</name>
    <dbReference type="NCBI Taxonomy" id="1501230"/>
    <lineage>
        <taxon>Bacteria</taxon>
        <taxon>Bacillati</taxon>
        <taxon>Bacillota</taxon>
        <taxon>Bacilli</taxon>
        <taxon>Bacillales</taxon>
        <taxon>Paenibacillaceae</taxon>
        <taxon>Paenibacillus</taxon>
    </lineage>
</organism>
<dbReference type="Pfam" id="PF16360">
    <property type="entry name" value="GTP-bdg_M"/>
    <property type="match status" value="1"/>
</dbReference>
<keyword evidence="12" id="KW-1185">Reference proteome</keyword>
<proteinExistence type="inferred from homology"/>
<dbReference type="InterPro" id="IPR042108">
    <property type="entry name" value="GTPase_HflX_N_sf"/>
</dbReference>
<evidence type="ECO:0000313" key="11">
    <source>
        <dbReference type="EMBL" id="KEQ24344.1"/>
    </source>
</evidence>
<dbReference type="InterPro" id="IPR016496">
    <property type="entry name" value="GTPase_HflX"/>
</dbReference>
<gene>
    <name evidence="6" type="primary">hflX</name>
    <name evidence="11" type="ORF">ET33_08640</name>
</gene>
<feature type="binding site" evidence="8">
    <location>
        <position position="222"/>
    </location>
    <ligand>
        <name>Mg(2+)</name>
        <dbReference type="ChEBI" id="CHEBI:18420"/>
    </ligand>
</feature>
<evidence type="ECO:0000256" key="1">
    <source>
        <dbReference type="ARBA" id="ARBA00022490"/>
    </source>
</evidence>
<feature type="domain" description="Hflx-type G" evidence="10">
    <location>
        <begin position="209"/>
        <end position="373"/>
    </location>
</feature>
<reference evidence="11 12" key="1">
    <citation type="submission" date="2014-06" db="EMBL/GenBank/DDBJ databases">
        <title>Draft genome sequence of Paenibacillus sp. MSt1.</title>
        <authorList>
            <person name="Aw Y.K."/>
            <person name="Ong K.S."/>
            <person name="Gan H.M."/>
            <person name="Lee S.M."/>
        </authorList>
    </citation>
    <scope>NUCLEOTIDE SEQUENCE [LARGE SCALE GENOMIC DNA]</scope>
    <source>
        <strain evidence="11 12">MSt1</strain>
    </source>
</reference>
<dbReference type="InterPro" id="IPR030394">
    <property type="entry name" value="G_HFLX_dom"/>
</dbReference>
<dbReference type="PANTHER" id="PTHR10229">
    <property type="entry name" value="GTP-BINDING PROTEIN HFLX"/>
    <property type="match status" value="1"/>
</dbReference>
<keyword evidence="1 6" id="KW-0963">Cytoplasm</keyword>
<feature type="binding site" evidence="7">
    <location>
        <begin position="328"/>
        <end position="331"/>
    </location>
    <ligand>
        <name>GTP</name>
        <dbReference type="ChEBI" id="CHEBI:37565"/>
    </ligand>
</feature>
<accession>A0A081P0X1</accession>
<comment type="subunit">
    <text evidence="6">Monomer. Associates with the 50S ribosomal subunit.</text>
</comment>
<dbReference type="RefSeq" id="WP_036685439.1">
    <property type="nucleotide sequence ID" value="NZ_JNVM01000016.1"/>
</dbReference>
<protein>
    <recommendedName>
        <fullName evidence="6">GTPase HflX</fullName>
    </recommendedName>
    <alternativeName>
        <fullName evidence="6">GTP-binding protein HflX</fullName>
    </alternativeName>
</protein>
<evidence type="ECO:0000256" key="9">
    <source>
        <dbReference type="SAM" id="Coils"/>
    </source>
</evidence>
<comment type="cofactor">
    <cofactor evidence="8">
        <name>Mg(2+)</name>
        <dbReference type="ChEBI" id="CHEBI:18420"/>
    </cofactor>
</comment>
<sequence>MKKTIHEVTGEIQDRAVLVSLVTPQLKKQELYDPDHSLAELISLAETAQVEVLGTLTQNKEYTDSKWFIGKGKAEELKAMLEQTGGNTAIFDQELSGAQVRNLEQFLDVKIIDRTQLILDIFAQRAKTREGIIQVELAQLSYLLPRLYGQGKNLSRLGGGIGTRGPGETKLETDRRHIRERIAELKRQLQEVVRHRSLHRERRKKTGVFQVALVGYTNAGKSTLLRQLTHADVYVENQLFATLDLTSRSLELPGGMEIVVTDTVGFIQNLPHDLVAAFRATLEEACEADLILQVVDSSSEMMAAQMKVVDQVLEELGAHGKERVTVFNKIDLCSPEQKELLTTDGPFVRISAYREEDLSLLVELIESRFMGTSRTYRIPADKGDLISLVYRVGEVLENEVDGEDMRFKVRVNNKEYDKIGYLLAAYDEARPTQEEPKGETWEDV</sequence>
<dbReference type="InterPro" id="IPR025121">
    <property type="entry name" value="GTPase_HflX_N"/>
</dbReference>
<dbReference type="PROSITE" id="PS51705">
    <property type="entry name" value="G_HFLX"/>
    <property type="match status" value="1"/>
</dbReference>
<evidence type="ECO:0000256" key="4">
    <source>
        <dbReference type="ARBA" id="ARBA00022842"/>
    </source>
</evidence>
<dbReference type="AlphaFoldDB" id="A0A081P0X1"/>
<dbReference type="OrthoDB" id="9812272at2"/>
<feature type="binding site" evidence="7">
    <location>
        <begin position="240"/>
        <end position="244"/>
    </location>
    <ligand>
        <name>GTP</name>
        <dbReference type="ChEBI" id="CHEBI:37565"/>
    </ligand>
</feature>
<dbReference type="NCBIfam" id="TIGR03156">
    <property type="entry name" value="GTP_HflX"/>
    <property type="match status" value="1"/>
</dbReference>
<feature type="binding site" evidence="7">
    <location>
        <begin position="351"/>
        <end position="353"/>
    </location>
    <ligand>
        <name>GTP</name>
        <dbReference type="ChEBI" id="CHEBI:37565"/>
    </ligand>
</feature>
<comment type="subcellular location">
    <subcellularLocation>
        <location evidence="6">Cytoplasm</location>
    </subcellularLocation>
    <text evidence="6">May associate with membranes.</text>
</comment>
<comment type="similarity">
    <text evidence="6">Belongs to the TRAFAC class OBG-HflX-like GTPase superfamily. HflX GTPase family.</text>
</comment>
<dbReference type="InterPro" id="IPR032305">
    <property type="entry name" value="GTP-bd_M"/>
</dbReference>
<dbReference type="GO" id="GO:0005525">
    <property type="term" value="F:GTP binding"/>
    <property type="evidence" value="ECO:0007669"/>
    <property type="project" value="UniProtKB-UniRule"/>
</dbReference>
<keyword evidence="4 8" id="KW-0460">Magnesium</keyword>
<comment type="caution">
    <text evidence="11">The sequence shown here is derived from an EMBL/GenBank/DDBJ whole genome shotgun (WGS) entry which is preliminary data.</text>
</comment>
<comment type="function">
    <text evidence="6">GTPase that associates with the 50S ribosomal subunit and may have a role during protein synthesis or ribosome biogenesis.</text>
</comment>
<dbReference type="Gene3D" id="3.40.50.11060">
    <property type="entry name" value="GTPase HflX, N-terminal domain"/>
    <property type="match status" value="1"/>
</dbReference>
<evidence type="ECO:0000313" key="12">
    <source>
        <dbReference type="Proteomes" id="UP000028123"/>
    </source>
</evidence>
<dbReference type="GO" id="GO:0043022">
    <property type="term" value="F:ribosome binding"/>
    <property type="evidence" value="ECO:0007669"/>
    <property type="project" value="TreeGrafter"/>
</dbReference>
<evidence type="ECO:0000256" key="5">
    <source>
        <dbReference type="ARBA" id="ARBA00023134"/>
    </source>
</evidence>
<dbReference type="PANTHER" id="PTHR10229:SF0">
    <property type="entry name" value="GTP-BINDING PROTEIN 6-RELATED"/>
    <property type="match status" value="1"/>
</dbReference>
<dbReference type="InterPro" id="IPR006073">
    <property type="entry name" value="GTP-bd"/>
</dbReference>
<feature type="binding site" evidence="8">
    <location>
        <position position="242"/>
    </location>
    <ligand>
        <name>Mg(2+)</name>
        <dbReference type="ChEBI" id="CHEBI:18420"/>
    </ligand>
</feature>
<dbReference type="InterPro" id="IPR027417">
    <property type="entry name" value="P-loop_NTPase"/>
</dbReference>
<keyword evidence="3 6" id="KW-0547">Nucleotide-binding</keyword>
<evidence type="ECO:0000256" key="8">
    <source>
        <dbReference type="PIRSR" id="PIRSR006809-2"/>
    </source>
</evidence>